<feature type="compositionally biased region" description="Polar residues" evidence="1">
    <location>
        <begin position="179"/>
        <end position="197"/>
    </location>
</feature>
<name>A0A284R4X1_ARMOS</name>
<feature type="compositionally biased region" description="Polar residues" evidence="1">
    <location>
        <begin position="204"/>
        <end position="219"/>
    </location>
</feature>
<proteinExistence type="predicted"/>
<gene>
    <name evidence="2" type="ORF">ARMOST_07119</name>
</gene>
<feature type="compositionally biased region" description="Polar residues" evidence="1">
    <location>
        <begin position="104"/>
        <end position="132"/>
    </location>
</feature>
<keyword evidence="3" id="KW-1185">Reference proteome</keyword>
<reference evidence="3" key="1">
    <citation type="journal article" date="2017" name="Nat. Ecol. Evol.">
        <title>Genome expansion and lineage-specific genetic innovations in the forest pathogenic fungi Armillaria.</title>
        <authorList>
            <person name="Sipos G."/>
            <person name="Prasanna A.N."/>
            <person name="Walter M.C."/>
            <person name="O'Connor E."/>
            <person name="Balint B."/>
            <person name="Krizsan K."/>
            <person name="Kiss B."/>
            <person name="Hess J."/>
            <person name="Varga T."/>
            <person name="Slot J."/>
            <person name="Riley R."/>
            <person name="Boka B."/>
            <person name="Rigling D."/>
            <person name="Barry K."/>
            <person name="Lee J."/>
            <person name="Mihaltcheva S."/>
            <person name="LaButti K."/>
            <person name="Lipzen A."/>
            <person name="Waldron R."/>
            <person name="Moloney N.M."/>
            <person name="Sperisen C."/>
            <person name="Kredics L."/>
            <person name="Vagvoelgyi C."/>
            <person name="Patrignani A."/>
            <person name="Fitzpatrick D."/>
            <person name="Nagy I."/>
            <person name="Doyle S."/>
            <person name="Anderson J.B."/>
            <person name="Grigoriev I.V."/>
            <person name="Gueldener U."/>
            <person name="Muensterkoetter M."/>
            <person name="Nagy L.G."/>
        </authorList>
    </citation>
    <scope>NUCLEOTIDE SEQUENCE [LARGE SCALE GENOMIC DNA]</scope>
    <source>
        <strain evidence="3">C18/9</strain>
    </source>
</reference>
<evidence type="ECO:0000313" key="2">
    <source>
        <dbReference type="EMBL" id="SJL03762.1"/>
    </source>
</evidence>
<feature type="region of interest" description="Disordered" evidence="1">
    <location>
        <begin position="95"/>
        <end position="133"/>
    </location>
</feature>
<protein>
    <submittedName>
        <fullName evidence="2">Uncharacterized protein</fullName>
    </submittedName>
</protein>
<dbReference type="AlphaFoldDB" id="A0A284R4X1"/>
<accession>A0A284R4X1</accession>
<dbReference type="OrthoDB" id="3269405at2759"/>
<feature type="region of interest" description="Disordered" evidence="1">
    <location>
        <begin position="154"/>
        <end position="219"/>
    </location>
</feature>
<dbReference type="EMBL" id="FUEG01000004">
    <property type="protein sequence ID" value="SJL03762.1"/>
    <property type="molecule type" value="Genomic_DNA"/>
</dbReference>
<sequence>MRHLASLLPVKRSPSNTSSPDHLLQGRDFISQHLTGAYATPRAMSDFYLYQDTEPDNSCYTESANSDQPVQFPTFQEPLWDETPFDSSADAASNQTVAVPPNYGDSSNYNDGTWSNAVAPSPATTSDVQPYSASPYPPNEFQYMQYSFPYSVSSSPSAGVGQDHTSGLVSETPHPMYSSHASPPTAHNSPLPSTSSHGGIIASPLSNSTPLPHDASSSQLEKVTYTHREQAHFFREAVSIGRSSAGHPFVPQIMYKPHTSSDRRRYVEEVNLDPPIYFWVQDPSECGLALSDALHSRVRRLIDRDEPMFKDRGPSVSVRIEWPGYRPWSRQIPARDFRTPPCPITRSKLAKNVAKCVQRFIQERQGVPMEDDSSPDWRVGTQPNTIRVEDLVLVSLHHVSMGSWQPHLRLRRPLPHPQ</sequence>
<feature type="region of interest" description="Disordered" evidence="1">
    <location>
        <begin position="1"/>
        <end position="24"/>
    </location>
</feature>
<dbReference type="STRING" id="47428.A0A284R4X1"/>
<evidence type="ECO:0000313" key="3">
    <source>
        <dbReference type="Proteomes" id="UP000219338"/>
    </source>
</evidence>
<dbReference type="Proteomes" id="UP000219338">
    <property type="component" value="Unassembled WGS sequence"/>
</dbReference>
<organism evidence="2 3">
    <name type="scientific">Armillaria ostoyae</name>
    <name type="common">Armillaria root rot fungus</name>
    <dbReference type="NCBI Taxonomy" id="47428"/>
    <lineage>
        <taxon>Eukaryota</taxon>
        <taxon>Fungi</taxon>
        <taxon>Dikarya</taxon>
        <taxon>Basidiomycota</taxon>
        <taxon>Agaricomycotina</taxon>
        <taxon>Agaricomycetes</taxon>
        <taxon>Agaricomycetidae</taxon>
        <taxon>Agaricales</taxon>
        <taxon>Marasmiineae</taxon>
        <taxon>Physalacriaceae</taxon>
        <taxon>Armillaria</taxon>
    </lineage>
</organism>
<evidence type="ECO:0000256" key="1">
    <source>
        <dbReference type="SAM" id="MobiDB-lite"/>
    </source>
</evidence>